<organism evidence="1 2">
    <name type="scientific">Durusdinium trenchii</name>
    <dbReference type="NCBI Taxonomy" id="1381693"/>
    <lineage>
        <taxon>Eukaryota</taxon>
        <taxon>Sar</taxon>
        <taxon>Alveolata</taxon>
        <taxon>Dinophyceae</taxon>
        <taxon>Suessiales</taxon>
        <taxon>Symbiodiniaceae</taxon>
        <taxon>Durusdinium</taxon>
    </lineage>
</organism>
<reference evidence="1 2" key="1">
    <citation type="submission" date="2024-02" db="EMBL/GenBank/DDBJ databases">
        <authorList>
            <person name="Chen Y."/>
            <person name="Shah S."/>
            <person name="Dougan E. K."/>
            <person name="Thang M."/>
            <person name="Chan C."/>
        </authorList>
    </citation>
    <scope>NUCLEOTIDE SEQUENCE [LARGE SCALE GENOMIC DNA]</scope>
</reference>
<keyword evidence="2" id="KW-1185">Reference proteome</keyword>
<dbReference type="Proteomes" id="UP001642464">
    <property type="component" value="Unassembled WGS sequence"/>
</dbReference>
<protein>
    <submittedName>
        <fullName evidence="1">Phosphatidylinositol 4-phosphate 5-kinase 9</fullName>
    </submittedName>
</protein>
<dbReference type="EMBL" id="CAXAMM010000292">
    <property type="protein sequence ID" value="CAK8986886.1"/>
    <property type="molecule type" value="Genomic_DNA"/>
</dbReference>
<name>A0ABP0HBK7_9DINO</name>
<comment type="caution">
    <text evidence="1">The sequence shown here is derived from an EMBL/GenBank/DDBJ whole genome shotgun (WGS) entry which is preliminary data.</text>
</comment>
<accession>A0ABP0HBK7</accession>
<sequence length="271" mass="30805">MQRPLWCCTAHVDETEDRCVSAAFQPLPHVVLSTKYEPPWLQISKNMKDILEKHGCSVYNPNTDNEAANKHEADAQWLRTFNRHLEVVKQTKGFVLQIQQGAKRERTDMQLAEEKQAGWLQVPRIGIYAFAEEFPLEGTVVETSLIRAIDMAKEQWDHGIAKGVMMCSEIWETVQFTVDAVGSVTGPAKVKFPDGATMEGYFVRGLKHGSCRYQSRDGRVELGLYSMDVPIVEIHRSTSGNFFKFKDGEELEQISPKEAEEIQQGYVLPPW</sequence>
<proteinExistence type="predicted"/>
<dbReference type="SUPFAM" id="SSF82185">
    <property type="entry name" value="Histone H3 K4-specific methyltransferase SET7/9 N-terminal domain"/>
    <property type="match status" value="1"/>
</dbReference>
<evidence type="ECO:0000313" key="2">
    <source>
        <dbReference type="Proteomes" id="UP001642464"/>
    </source>
</evidence>
<evidence type="ECO:0000313" key="1">
    <source>
        <dbReference type="EMBL" id="CAK8986886.1"/>
    </source>
</evidence>
<gene>
    <name evidence="1" type="ORF">SCF082_LOCUS741</name>
</gene>